<evidence type="ECO:0000313" key="5">
    <source>
        <dbReference type="Proteomes" id="UP001051844"/>
    </source>
</evidence>
<accession>A0AA37FA88</accession>
<sequence length="197" mass="20434">MGAPSGPSRGRKRDADATRAALLEAARELFGRHGYEAVTLREIGERAGADGSLVARYFGSKAALYRSAVAEESREVAASPEPADLASFTAYALDRADRRGAPGPLVQALLSQGHAPEARASAAEEMRARLVAPLAARLAEEGAEDPKARAEVLVSCLAGVIALRSSGLFPHLATLSPETIGAMLESAALTQAAETAE</sequence>
<dbReference type="InterPro" id="IPR050109">
    <property type="entry name" value="HTH-type_TetR-like_transc_reg"/>
</dbReference>
<dbReference type="PANTHER" id="PTHR30055:SF146">
    <property type="entry name" value="HTH-TYPE TRANSCRIPTIONAL DUAL REGULATOR CECR"/>
    <property type="match status" value="1"/>
</dbReference>
<dbReference type="SUPFAM" id="SSF46689">
    <property type="entry name" value="Homeodomain-like"/>
    <property type="match status" value="1"/>
</dbReference>
<protein>
    <submittedName>
        <fullName evidence="4">TetR family transcriptional regulator</fullName>
    </submittedName>
</protein>
<feature type="DNA-binding region" description="H-T-H motif" evidence="2">
    <location>
        <begin position="39"/>
        <end position="58"/>
    </location>
</feature>
<organism evidence="4 5">
    <name type="scientific">Streptomyces albidoflavus</name>
    <dbReference type="NCBI Taxonomy" id="1886"/>
    <lineage>
        <taxon>Bacteria</taxon>
        <taxon>Bacillati</taxon>
        <taxon>Actinomycetota</taxon>
        <taxon>Actinomycetes</taxon>
        <taxon>Kitasatosporales</taxon>
        <taxon>Streptomycetaceae</taxon>
        <taxon>Streptomyces</taxon>
        <taxon>Streptomyces albidoflavus group</taxon>
    </lineage>
</organism>
<dbReference type="GO" id="GO:0003700">
    <property type="term" value="F:DNA-binding transcription factor activity"/>
    <property type="evidence" value="ECO:0007669"/>
    <property type="project" value="TreeGrafter"/>
</dbReference>
<gene>
    <name evidence="4" type="ORF">ScoT_03990</name>
</gene>
<comment type="caution">
    <text evidence="4">The sequence shown here is derived from an EMBL/GenBank/DDBJ whole genome shotgun (WGS) entry which is preliminary data.</text>
</comment>
<dbReference type="PROSITE" id="PS50977">
    <property type="entry name" value="HTH_TETR_2"/>
    <property type="match status" value="1"/>
</dbReference>
<evidence type="ECO:0000259" key="3">
    <source>
        <dbReference type="PROSITE" id="PS50977"/>
    </source>
</evidence>
<dbReference type="Gene3D" id="1.10.357.10">
    <property type="entry name" value="Tetracycline Repressor, domain 2"/>
    <property type="match status" value="1"/>
</dbReference>
<evidence type="ECO:0000256" key="1">
    <source>
        <dbReference type="ARBA" id="ARBA00023125"/>
    </source>
</evidence>
<dbReference type="RefSeq" id="WP_129825918.1">
    <property type="nucleotide sequence ID" value="NZ_BNDZ01000003.1"/>
</dbReference>
<name>A0AA37FA88_9ACTN</name>
<evidence type="ECO:0000256" key="2">
    <source>
        <dbReference type="PROSITE-ProRule" id="PRU00335"/>
    </source>
</evidence>
<dbReference type="InterPro" id="IPR036271">
    <property type="entry name" value="Tet_transcr_reg_TetR-rel_C_sf"/>
</dbReference>
<dbReference type="InterPro" id="IPR041678">
    <property type="entry name" value="TetR_C_16"/>
</dbReference>
<evidence type="ECO:0000313" key="4">
    <source>
        <dbReference type="EMBL" id="GHI44225.1"/>
    </source>
</evidence>
<dbReference type="Pfam" id="PF00440">
    <property type="entry name" value="TetR_N"/>
    <property type="match status" value="1"/>
</dbReference>
<dbReference type="SUPFAM" id="SSF48498">
    <property type="entry name" value="Tetracyclin repressor-like, C-terminal domain"/>
    <property type="match status" value="1"/>
</dbReference>
<dbReference type="AlphaFoldDB" id="A0AA37FA88"/>
<dbReference type="InterPro" id="IPR009057">
    <property type="entry name" value="Homeodomain-like_sf"/>
</dbReference>
<feature type="domain" description="HTH tetR-type" evidence="3">
    <location>
        <begin position="16"/>
        <end position="76"/>
    </location>
</feature>
<keyword evidence="1 2" id="KW-0238">DNA-binding</keyword>
<dbReference type="InterPro" id="IPR001647">
    <property type="entry name" value="HTH_TetR"/>
</dbReference>
<dbReference type="GO" id="GO:0000976">
    <property type="term" value="F:transcription cis-regulatory region binding"/>
    <property type="evidence" value="ECO:0007669"/>
    <property type="project" value="TreeGrafter"/>
</dbReference>
<dbReference type="GeneID" id="97265946"/>
<reference evidence="4" key="1">
    <citation type="submission" date="2022-09" db="EMBL/GenBank/DDBJ databases">
        <title>Whole genome shotgun sequence of Streptomyces albidoflavus NBRC 12854.</title>
        <authorList>
            <person name="Komaki H."/>
            <person name="Tamura T."/>
        </authorList>
    </citation>
    <scope>NUCLEOTIDE SEQUENCE</scope>
    <source>
        <strain evidence="4">NBRC 12854</strain>
    </source>
</reference>
<proteinExistence type="predicted"/>
<dbReference type="Pfam" id="PF17920">
    <property type="entry name" value="TetR_C_16"/>
    <property type="match status" value="1"/>
</dbReference>
<dbReference type="PRINTS" id="PR00455">
    <property type="entry name" value="HTHTETR"/>
</dbReference>
<dbReference type="Proteomes" id="UP001051844">
    <property type="component" value="Unassembled WGS sequence"/>
</dbReference>
<dbReference type="EMBL" id="BNDZ01000003">
    <property type="protein sequence ID" value="GHI44225.1"/>
    <property type="molecule type" value="Genomic_DNA"/>
</dbReference>
<dbReference type="PANTHER" id="PTHR30055">
    <property type="entry name" value="HTH-TYPE TRANSCRIPTIONAL REGULATOR RUTR"/>
    <property type="match status" value="1"/>
</dbReference>